<name>A0A7J6WDZ3_THATH</name>
<keyword evidence="2" id="KW-1185">Reference proteome</keyword>
<evidence type="ECO:0000313" key="1">
    <source>
        <dbReference type="EMBL" id="KAF5195654.1"/>
    </source>
</evidence>
<proteinExistence type="predicted"/>
<sequence>MRRQQVHQIPTQTHQQHMNCDMTNAEVINQQLYVASDPFLSTDYFIKVPVSSSNAYGFADSEQEEEIMTDGTLGNSLAMTGLADSEQEEELTTDGILGNRLAMTEFELPLDEDIMFQDFCQNPGDLVEGQIPFLTSDSAEDCW</sequence>
<dbReference type="EMBL" id="JABWDY010017022">
    <property type="protein sequence ID" value="KAF5195654.1"/>
    <property type="molecule type" value="Genomic_DNA"/>
</dbReference>
<comment type="caution">
    <text evidence="1">The sequence shown here is derived from an EMBL/GenBank/DDBJ whole genome shotgun (WGS) entry which is preliminary data.</text>
</comment>
<protein>
    <submittedName>
        <fullName evidence="1">Uncharacterized protein</fullName>
    </submittedName>
</protein>
<reference evidence="1 2" key="1">
    <citation type="submission" date="2020-06" db="EMBL/GenBank/DDBJ databases">
        <title>Transcriptomic and genomic resources for Thalictrum thalictroides and T. hernandezii: Facilitating candidate gene discovery in an emerging model plant lineage.</title>
        <authorList>
            <person name="Arias T."/>
            <person name="Riano-Pachon D.M."/>
            <person name="Di Stilio V.S."/>
        </authorList>
    </citation>
    <scope>NUCLEOTIDE SEQUENCE [LARGE SCALE GENOMIC DNA]</scope>
    <source>
        <strain evidence="2">cv. WT478/WT964</strain>
        <tissue evidence="1">Leaves</tissue>
    </source>
</reference>
<evidence type="ECO:0000313" key="2">
    <source>
        <dbReference type="Proteomes" id="UP000554482"/>
    </source>
</evidence>
<dbReference type="AlphaFoldDB" id="A0A7J6WDZ3"/>
<gene>
    <name evidence="1" type="ORF">FRX31_014760</name>
</gene>
<organism evidence="1 2">
    <name type="scientific">Thalictrum thalictroides</name>
    <name type="common">Rue-anemone</name>
    <name type="synonym">Anemone thalictroides</name>
    <dbReference type="NCBI Taxonomy" id="46969"/>
    <lineage>
        <taxon>Eukaryota</taxon>
        <taxon>Viridiplantae</taxon>
        <taxon>Streptophyta</taxon>
        <taxon>Embryophyta</taxon>
        <taxon>Tracheophyta</taxon>
        <taxon>Spermatophyta</taxon>
        <taxon>Magnoliopsida</taxon>
        <taxon>Ranunculales</taxon>
        <taxon>Ranunculaceae</taxon>
        <taxon>Thalictroideae</taxon>
        <taxon>Thalictrum</taxon>
    </lineage>
</organism>
<accession>A0A7J6WDZ3</accession>
<dbReference type="Proteomes" id="UP000554482">
    <property type="component" value="Unassembled WGS sequence"/>
</dbReference>